<gene>
    <name evidence="8" type="ORF">ACJMK2_025313</name>
</gene>
<keyword evidence="4" id="KW-0472">Membrane</keyword>
<keyword evidence="3" id="KW-0677">Repeat</keyword>
<evidence type="ECO:0000313" key="9">
    <source>
        <dbReference type="Proteomes" id="UP001634394"/>
    </source>
</evidence>
<evidence type="ECO:0000256" key="5">
    <source>
        <dbReference type="ARBA" id="ARBA00023157"/>
    </source>
</evidence>
<dbReference type="PANTHER" id="PTHR23277:SF108">
    <property type="entry name" value="FASCICLIN-3"/>
    <property type="match status" value="1"/>
</dbReference>
<dbReference type="InterPro" id="IPR051427">
    <property type="entry name" value="Nectin/Nectin-like"/>
</dbReference>
<keyword evidence="2" id="KW-0732">Signal</keyword>
<dbReference type="Proteomes" id="UP001634394">
    <property type="component" value="Unassembled WGS sequence"/>
</dbReference>
<evidence type="ECO:0000256" key="4">
    <source>
        <dbReference type="ARBA" id="ARBA00023136"/>
    </source>
</evidence>
<protein>
    <recommendedName>
        <fullName evidence="7">Ig-like domain-containing protein</fullName>
    </recommendedName>
</protein>
<evidence type="ECO:0000313" key="8">
    <source>
        <dbReference type="EMBL" id="KAL3885225.1"/>
    </source>
</evidence>
<evidence type="ECO:0000256" key="2">
    <source>
        <dbReference type="ARBA" id="ARBA00022729"/>
    </source>
</evidence>
<evidence type="ECO:0000256" key="3">
    <source>
        <dbReference type="ARBA" id="ARBA00022737"/>
    </source>
</evidence>
<dbReference type="InterPro" id="IPR036179">
    <property type="entry name" value="Ig-like_dom_sf"/>
</dbReference>
<dbReference type="EMBL" id="JBJQND010000002">
    <property type="protein sequence ID" value="KAL3885225.1"/>
    <property type="molecule type" value="Genomic_DNA"/>
</dbReference>
<dbReference type="InterPro" id="IPR003598">
    <property type="entry name" value="Ig_sub2"/>
</dbReference>
<accession>A0ABD3XHM3</accession>
<sequence>MTRSEVGTYTCIISKDGFTANSSVAISVIEANSPIGVVTIDANRPITNGKMILVLHDKAYIECHSQRNDVTFGWQFNGNSTLPRTVKVDGSSLRFEFMEEATQGSYTCIVSTNGLATSASVWVSVKEEKARVTQVTSFPTHPEANHLLNIECHVKGFPQPTIIWSFRDPMGHNYMPPGASNPTPDTVHIDSFQSSLHSGTWTCMARNSVGVDQMSINI</sequence>
<dbReference type="InterPro" id="IPR013783">
    <property type="entry name" value="Ig-like_fold"/>
</dbReference>
<evidence type="ECO:0000256" key="6">
    <source>
        <dbReference type="ARBA" id="ARBA00023180"/>
    </source>
</evidence>
<proteinExistence type="predicted"/>
<keyword evidence="5" id="KW-1015">Disulfide bond</keyword>
<feature type="domain" description="Ig-like" evidence="7">
    <location>
        <begin position="34"/>
        <end position="124"/>
    </location>
</feature>
<name>A0ABD3XHM3_SINWO</name>
<keyword evidence="6" id="KW-0325">Glycoprotein</keyword>
<dbReference type="AlphaFoldDB" id="A0ABD3XHM3"/>
<evidence type="ECO:0000256" key="1">
    <source>
        <dbReference type="ARBA" id="ARBA00004370"/>
    </source>
</evidence>
<keyword evidence="9" id="KW-1185">Reference proteome</keyword>
<dbReference type="SUPFAM" id="SSF48726">
    <property type="entry name" value="Immunoglobulin"/>
    <property type="match status" value="2"/>
</dbReference>
<dbReference type="GO" id="GO:0016020">
    <property type="term" value="C:membrane"/>
    <property type="evidence" value="ECO:0007669"/>
    <property type="project" value="UniProtKB-SubCell"/>
</dbReference>
<dbReference type="CDD" id="cd00096">
    <property type="entry name" value="Ig"/>
    <property type="match status" value="1"/>
</dbReference>
<dbReference type="PANTHER" id="PTHR23277">
    <property type="entry name" value="NECTIN-RELATED"/>
    <property type="match status" value="1"/>
</dbReference>
<reference evidence="8 9" key="1">
    <citation type="submission" date="2024-11" db="EMBL/GenBank/DDBJ databases">
        <title>Chromosome-level genome assembly of the freshwater bivalve Anodonta woodiana.</title>
        <authorList>
            <person name="Chen X."/>
        </authorList>
    </citation>
    <scope>NUCLEOTIDE SEQUENCE [LARGE SCALE GENOMIC DNA]</scope>
    <source>
        <strain evidence="8">MN2024</strain>
        <tissue evidence="8">Gills</tissue>
    </source>
</reference>
<organism evidence="8 9">
    <name type="scientific">Sinanodonta woodiana</name>
    <name type="common">Chinese pond mussel</name>
    <name type="synonym">Anodonta woodiana</name>
    <dbReference type="NCBI Taxonomy" id="1069815"/>
    <lineage>
        <taxon>Eukaryota</taxon>
        <taxon>Metazoa</taxon>
        <taxon>Spiralia</taxon>
        <taxon>Lophotrochozoa</taxon>
        <taxon>Mollusca</taxon>
        <taxon>Bivalvia</taxon>
        <taxon>Autobranchia</taxon>
        <taxon>Heteroconchia</taxon>
        <taxon>Palaeoheterodonta</taxon>
        <taxon>Unionida</taxon>
        <taxon>Unionoidea</taxon>
        <taxon>Unionidae</taxon>
        <taxon>Unioninae</taxon>
        <taxon>Sinanodonta</taxon>
    </lineage>
</organism>
<dbReference type="PROSITE" id="PS50835">
    <property type="entry name" value="IG_LIKE"/>
    <property type="match status" value="2"/>
</dbReference>
<comment type="subcellular location">
    <subcellularLocation>
        <location evidence="1">Membrane</location>
    </subcellularLocation>
</comment>
<evidence type="ECO:0000259" key="7">
    <source>
        <dbReference type="PROSITE" id="PS50835"/>
    </source>
</evidence>
<dbReference type="InterPro" id="IPR007110">
    <property type="entry name" value="Ig-like_dom"/>
</dbReference>
<dbReference type="Gene3D" id="2.60.40.10">
    <property type="entry name" value="Immunoglobulins"/>
    <property type="match status" value="2"/>
</dbReference>
<comment type="caution">
    <text evidence="8">The sequence shown here is derived from an EMBL/GenBank/DDBJ whole genome shotgun (WGS) entry which is preliminary data.</text>
</comment>
<dbReference type="SMART" id="SM00408">
    <property type="entry name" value="IGc2"/>
    <property type="match status" value="2"/>
</dbReference>
<feature type="domain" description="Ig-like" evidence="7">
    <location>
        <begin position="130"/>
        <end position="217"/>
    </location>
</feature>
<dbReference type="Pfam" id="PF13927">
    <property type="entry name" value="Ig_3"/>
    <property type="match status" value="1"/>
</dbReference>